<dbReference type="OrthoDB" id="7550853at2759"/>
<sequence length="80" mass="8996">MESVSEELRMYSKGKSSVKFTTILPGIVTTGLAKNAKLRFPWLAGAYSAQQIASLIIDAQRRDFKEKSFPSYCFLKFAIL</sequence>
<proteinExistence type="predicted"/>
<evidence type="ECO:0000313" key="2">
    <source>
        <dbReference type="RefSeq" id="XP_014486951.1"/>
    </source>
</evidence>
<dbReference type="Proteomes" id="UP000515204">
    <property type="component" value="Unplaced"/>
</dbReference>
<reference evidence="2" key="1">
    <citation type="submission" date="2025-08" db="UniProtKB">
        <authorList>
            <consortium name="RefSeq"/>
        </authorList>
    </citation>
    <scope>IDENTIFICATION</scope>
</reference>
<dbReference type="RefSeq" id="XP_014486951.1">
    <property type="nucleotide sequence ID" value="XM_014631465.1"/>
</dbReference>
<gene>
    <name evidence="2" type="primary">LOC106750856</name>
</gene>
<organism evidence="1 2">
    <name type="scientific">Dinoponera quadriceps</name>
    <name type="common">South American ant</name>
    <dbReference type="NCBI Taxonomy" id="609295"/>
    <lineage>
        <taxon>Eukaryota</taxon>
        <taxon>Metazoa</taxon>
        <taxon>Ecdysozoa</taxon>
        <taxon>Arthropoda</taxon>
        <taxon>Hexapoda</taxon>
        <taxon>Insecta</taxon>
        <taxon>Pterygota</taxon>
        <taxon>Neoptera</taxon>
        <taxon>Endopterygota</taxon>
        <taxon>Hymenoptera</taxon>
        <taxon>Apocrita</taxon>
        <taxon>Aculeata</taxon>
        <taxon>Formicoidea</taxon>
        <taxon>Formicidae</taxon>
        <taxon>Ponerinae</taxon>
        <taxon>Ponerini</taxon>
        <taxon>Dinoponera</taxon>
    </lineage>
</organism>
<accession>A0A6P3Y7E8</accession>
<keyword evidence="1" id="KW-1185">Reference proteome</keyword>
<protein>
    <submittedName>
        <fullName evidence="2">Uncharacterized protein LOC106750856</fullName>
    </submittedName>
</protein>
<dbReference type="AlphaFoldDB" id="A0A6P3Y7E8"/>
<evidence type="ECO:0000313" key="1">
    <source>
        <dbReference type="Proteomes" id="UP000515204"/>
    </source>
</evidence>
<feature type="non-terminal residue" evidence="2">
    <location>
        <position position="80"/>
    </location>
</feature>
<name>A0A6P3Y7E8_DINQU</name>
<dbReference type="GeneID" id="106750856"/>
<dbReference type="KEGG" id="dqu:106750856"/>